<feature type="transmembrane region" description="Helical" evidence="6">
    <location>
        <begin position="173"/>
        <end position="191"/>
    </location>
</feature>
<keyword evidence="5 6" id="KW-0472">Membrane</keyword>
<dbReference type="Proteomes" id="UP000242525">
    <property type="component" value="Unassembled WGS sequence"/>
</dbReference>
<evidence type="ECO:0000256" key="2">
    <source>
        <dbReference type="ARBA" id="ARBA00006824"/>
    </source>
</evidence>
<organism evidence="7 8">
    <name type="scientific">Geotrichum candidum</name>
    <name type="common">Oospora lactis</name>
    <name type="synonym">Dipodascus geotrichum</name>
    <dbReference type="NCBI Taxonomy" id="1173061"/>
    <lineage>
        <taxon>Eukaryota</taxon>
        <taxon>Fungi</taxon>
        <taxon>Dikarya</taxon>
        <taxon>Ascomycota</taxon>
        <taxon>Saccharomycotina</taxon>
        <taxon>Dipodascomycetes</taxon>
        <taxon>Dipodascales</taxon>
        <taxon>Dipodascaceae</taxon>
        <taxon>Geotrichum</taxon>
    </lineage>
</organism>
<dbReference type="OrthoDB" id="10267969at2759"/>
<dbReference type="STRING" id="1173061.A0A0J9XID2"/>
<dbReference type="GO" id="GO:0005778">
    <property type="term" value="C:peroxisomal membrane"/>
    <property type="evidence" value="ECO:0007669"/>
    <property type="project" value="TreeGrafter"/>
</dbReference>
<name>A0A0J9XID2_GEOCN</name>
<comment type="caution">
    <text evidence="7">The sequence shown here is derived from an EMBL/GenBank/DDBJ whole genome shotgun (WGS) entry which is preliminary data.</text>
</comment>
<feature type="transmembrane region" description="Helical" evidence="6">
    <location>
        <begin position="45"/>
        <end position="66"/>
    </location>
</feature>
<keyword evidence="3 6" id="KW-0812">Transmembrane</keyword>
<protein>
    <submittedName>
        <fullName evidence="7">Uncharacterized protein</fullName>
    </submittedName>
</protein>
<dbReference type="PANTHER" id="PTHR11266:SF80">
    <property type="entry name" value="PEROXISOMAL MEMBRANE PROTEIN 2"/>
    <property type="match status" value="1"/>
</dbReference>
<reference evidence="7" key="1">
    <citation type="submission" date="2014-03" db="EMBL/GenBank/DDBJ databases">
        <authorList>
            <person name="Casaregola S."/>
        </authorList>
    </citation>
    <scope>NUCLEOTIDE SEQUENCE [LARGE SCALE GENOMIC DNA]</scope>
    <source>
        <strain evidence="7">CLIB 918</strain>
    </source>
</reference>
<feature type="transmembrane region" description="Helical" evidence="6">
    <location>
        <begin position="20"/>
        <end position="39"/>
    </location>
</feature>
<sequence length="193" mass="22346">MDNLTTGSLYAPRKKTDQAIPALVVFAQLLSLIAGFYFYPRWYNVSSLGAASVISCLLCGFSQGLLQLIVHRQYSTANLLKYYCWGVINGIWTKWWTDRLFETVTSRILRICCDQLIGNPTNILLFVSFMIYWDGHDADKYFRHIYIKTLKTSLLIWPIVSTIQFFWLDPKYLVPFNSIINVFWTFILGILSG</sequence>
<dbReference type="PANTHER" id="PTHR11266">
    <property type="entry name" value="PEROXISOMAL MEMBRANE PROTEIN 2, PXMP2 MPV17"/>
    <property type="match status" value="1"/>
</dbReference>
<evidence type="ECO:0000313" key="8">
    <source>
        <dbReference type="Proteomes" id="UP000242525"/>
    </source>
</evidence>
<proteinExistence type="inferred from homology"/>
<evidence type="ECO:0000256" key="3">
    <source>
        <dbReference type="ARBA" id="ARBA00022692"/>
    </source>
</evidence>
<dbReference type="Pfam" id="PF04117">
    <property type="entry name" value="Mpv17_PMP22"/>
    <property type="match status" value="1"/>
</dbReference>
<keyword evidence="8" id="KW-1185">Reference proteome</keyword>
<evidence type="ECO:0000256" key="5">
    <source>
        <dbReference type="ARBA" id="ARBA00023136"/>
    </source>
</evidence>
<dbReference type="AlphaFoldDB" id="A0A0J9XID2"/>
<evidence type="ECO:0000313" key="7">
    <source>
        <dbReference type="EMBL" id="CDO57078.1"/>
    </source>
</evidence>
<dbReference type="EMBL" id="CCBN010000018">
    <property type="protein sequence ID" value="CDO57078.1"/>
    <property type="molecule type" value="Genomic_DNA"/>
</dbReference>
<comment type="subcellular location">
    <subcellularLocation>
        <location evidence="1">Membrane</location>
        <topology evidence="1">Multi-pass membrane protein</topology>
    </subcellularLocation>
</comment>
<keyword evidence="4 6" id="KW-1133">Transmembrane helix</keyword>
<evidence type="ECO:0000256" key="6">
    <source>
        <dbReference type="RuleBase" id="RU363053"/>
    </source>
</evidence>
<dbReference type="InterPro" id="IPR007248">
    <property type="entry name" value="Mpv17_PMP22"/>
</dbReference>
<evidence type="ECO:0000256" key="4">
    <source>
        <dbReference type="ARBA" id="ARBA00022989"/>
    </source>
</evidence>
<comment type="similarity">
    <text evidence="2 6">Belongs to the peroxisomal membrane protein PXMP2/4 family.</text>
</comment>
<gene>
    <name evidence="7" type="ORF">BN980_GECA18s02001g</name>
</gene>
<evidence type="ECO:0000256" key="1">
    <source>
        <dbReference type="ARBA" id="ARBA00004141"/>
    </source>
</evidence>
<feature type="transmembrane region" description="Helical" evidence="6">
    <location>
        <begin position="116"/>
        <end position="133"/>
    </location>
</feature>
<accession>A0A0J9XID2</accession>